<reference evidence="1 2" key="1">
    <citation type="submission" date="2019-07" db="EMBL/GenBank/DDBJ databases">
        <authorList>
            <person name="Kim J."/>
        </authorList>
    </citation>
    <scope>NUCLEOTIDE SEQUENCE [LARGE SCALE GENOMIC DNA]</scope>
    <source>
        <strain evidence="1 2">G13</strain>
    </source>
</reference>
<evidence type="ECO:0000313" key="1">
    <source>
        <dbReference type="EMBL" id="TVY01959.1"/>
    </source>
</evidence>
<dbReference type="Gene3D" id="1.20.1260.120">
    <property type="entry name" value="Protein of unknown function DUF2935"/>
    <property type="match status" value="1"/>
</dbReference>
<dbReference type="Proteomes" id="UP000316330">
    <property type="component" value="Unassembled WGS sequence"/>
</dbReference>
<proteinExistence type="predicted"/>
<dbReference type="InterPro" id="IPR021328">
    <property type="entry name" value="CotB-like"/>
</dbReference>
<keyword evidence="2" id="KW-1185">Reference proteome</keyword>
<organism evidence="1 2">
    <name type="scientific">Cohnella terricola</name>
    <dbReference type="NCBI Taxonomy" id="1289167"/>
    <lineage>
        <taxon>Bacteria</taxon>
        <taxon>Bacillati</taxon>
        <taxon>Bacillota</taxon>
        <taxon>Bacilli</taxon>
        <taxon>Bacillales</taxon>
        <taxon>Paenibacillaceae</taxon>
        <taxon>Cohnella</taxon>
    </lineage>
</organism>
<protein>
    <submittedName>
        <fullName evidence="1">DUF2935 domain-containing protein</fullName>
    </submittedName>
</protein>
<evidence type="ECO:0000313" key="2">
    <source>
        <dbReference type="Proteomes" id="UP000316330"/>
    </source>
</evidence>
<dbReference type="EMBL" id="VNJJ01000003">
    <property type="protein sequence ID" value="TVY01959.1"/>
    <property type="molecule type" value="Genomic_DNA"/>
</dbReference>
<accession>A0A559JQ06</accession>
<dbReference type="RefSeq" id="WP_144699377.1">
    <property type="nucleotide sequence ID" value="NZ_VNJJ01000003.1"/>
</dbReference>
<dbReference type="SUPFAM" id="SSF158430">
    <property type="entry name" value="Bacillus cereus metalloprotein-like"/>
    <property type="match status" value="2"/>
</dbReference>
<dbReference type="AlphaFoldDB" id="A0A559JQ06"/>
<name>A0A559JQ06_9BACL</name>
<comment type="caution">
    <text evidence="1">The sequence shown here is derived from an EMBL/GenBank/DDBJ whole genome shotgun (WGS) entry which is preliminary data.</text>
</comment>
<gene>
    <name evidence="1" type="ORF">FPZ45_05805</name>
</gene>
<sequence>MDQEAMFEHRFWLQILGDHSRFIFNVLSPTERTDIDHAAQFIHLFDGLLAQSRGFMDGAMFRELTESAQQATLALREFKLNLLDRKLTGKVVIGMSPTFLNHMVNELEEYARILDALALGYPVPQYGSLHHDLLWLSDAVGHAGSLAGDLDLSERRLIKKSRKFEAHFQALYLKAIELTGYLRTLREHYPSIGRFHEDVNLEMRIFMAFLQELEEMDLSDQLLSRLSPLVPDHMYREECYYLTKLAKCGEIASPDCDPAKPRVVIHTE</sequence>
<dbReference type="OrthoDB" id="1633927at2"/>
<dbReference type="Pfam" id="PF11155">
    <property type="entry name" value="DUF2935"/>
    <property type="match status" value="2"/>
</dbReference>